<keyword evidence="2 6" id="KW-0812">Transmembrane</keyword>
<proteinExistence type="predicted"/>
<evidence type="ECO:0000256" key="6">
    <source>
        <dbReference type="SAM" id="Phobius"/>
    </source>
</evidence>
<evidence type="ECO:0000313" key="9">
    <source>
        <dbReference type="Proteomes" id="UP001295423"/>
    </source>
</evidence>
<feature type="transmembrane region" description="Helical" evidence="6">
    <location>
        <begin position="136"/>
        <end position="162"/>
    </location>
</feature>
<feature type="transmembrane region" description="Helical" evidence="6">
    <location>
        <begin position="344"/>
        <end position="367"/>
    </location>
</feature>
<feature type="compositionally biased region" description="Polar residues" evidence="5">
    <location>
        <begin position="29"/>
        <end position="51"/>
    </location>
</feature>
<dbReference type="InterPro" id="IPR002293">
    <property type="entry name" value="AA/rel_permease1"/>
</dbReference>
<evidence type="ECO:0000256" key="1">
    <source>
        <dbReference type="ARBA" id="ARBA00004141"/>
    </source>
</evidence>
<dbReference type="PANTHER" id="PTHR43243">
    <property type="entry name" value="INNER MEMBRANE TRANSPORTER YGJI-RELATED"/>
    <property type="match status" value="1"/>
</dbReference>
<dbReference type="GO" id="GO:0015171">
    <property type="term" value="F:amino acid transmembrane transporter activity"/>
    <property type="evidence" value="ECO:0007669"/>
    <property type="project" value="TreeGrafter"/>
</dbReference>
<feature type="transmembrane region" description="Helical" evidence="6">
    <location>
        <begin position="106"/>
        <end position="124"/>
    </location>
</feature>
<dbReference type="Gene3D" id="1.20.1740.10">
    <property type="entry name" value="Amino acid/polyamine transporter I"/>
    <property type="match status" value="1"/>
</dbReference>
<reference evidence="8" key="1">
    <citation type="submission" date="2023-08" db="EMBL/GenBank/DDBJ databases">
        <authorList>
            <person name="Audoor S."/>
            <person name="Bilcke G."/>
        </authorList>
    </citation>
    <scope>NUCLEOTIDE SEQUENCE</scope>
</reference>
<protein>
    <recommendedName>
        <fullName evidence="7">Cationic amino acid transporter C-terminal domain-containing protein</fullName>
    </recommendedName>
</protein>
<dbReference type="Proteomes" id="UP001295423">
    <property type="component" value="Unassembled WGS sequence"/>
</dbReference>
<feature type="transmembrane region" description="Helical" evidence="6">
    <location>
        <begin position="397"/>
        <end position="414"/>
    </location>
</feature>
<keyword evidence="9" id="KW-1185">Reference proteome</keyword>
<accession>A0AAD2JNQ9</accession>
<feature type="transmembrane region" description="Helical" evidence="6">
    <location>
        <begin position="521"/>
        <end position="541"/>
    </location>
</feature>
<organism evidence="8 9">
    <name type="scientific">Cylindrotheca closterium</name>
    <dbReference type="NCBI Taxonomy" id="2856"/>
    <lineage>
        <taxon>Eukaryota</taxon>
        <taxon>Sar</taxon>
        <taxon>Stramenopiles</taxon>
        <taxon>Ochrophyta</taxon>
        <taxon>Bacillariophyta</taxon>
        <taxon>Bacillariophyceae</taxon>
        <taxon>Bacillariophycidae</taxon>
        <taxon>Bacillariales</taxon>
        <taxon>Bacillariaceae</taxon>
        <taxon>Cylindrotheca</taxon>
    </lineage>
</organism>
<gene>
    <name evidence="8" type="ORF">CYCCA115_LOCUS22486</name>
</gene>
<feature type="region of interest" description="Disordered" evidence="5">
    <location>
        <begin position="12"/>
        <end position="51"/>
    </location>
</feature>
<feature type="transmembrane region" description="Helical" evidence="6">
    <location>
        <begin position="227"/>
        <end position="247"/>
    </location>
</feature>
<dbReference type="Pfam" id="PF13520">
    <property type="entry name" value="AA_permease_2"/>
    <property type="match status" value="1"/>
</dbReference>
<evidence type="ECO:0000313" key="8">
    <source>
        <dbReference type="EMBL" id="CAJ1966900.1"/>
    </source>
</evidence>
<name>A0AAD2JNQ9_9STRA</name>
<dbReference type="InterPro" id="IPR029485">
    <property type="entry name" value="CAT_C"/>
</dbReference>
<feature type="transmembrane region" description="Helical" evidence="6">
    <location>
        <begin position="300"/>
        <end position="324"/>
    </location>
</feature>
<evidence type="ECO:0000256" key="3">
    <source>
        <dbReference type="ARBA" id="ARBA00022989"/>
    </source>
</evidence>
<feature type="domain" description="Cationic amino acid transporter C-terminal" evidence="7">
    <location>
        <begin position="522"/>
        <end position="572"/>
    </location>
</feature>
<evidence type="ECO:0000256" key="5">
    <source>
        <dbReference type="SAM" id="MobiDB-lite"/>
    </source>
</evidence>
<dbReference type="AlphaFoldDB" id="A0AAD2JNQ9"/>
<evidence type="ECO:0000259" key="7">
    <source>
        <dbReference type="Pfam" id="PF13906"/>
    </source>
</evidence>
<dbReference type="EMBL" id="CAKOGP040002313">
    <property type="protein sequence ID" value="CAJ1966900.1"/>
    <property type="molecule type" value="Genomic_DNA"/>
</dbReference>
<feature type="transmembrane region" description="Helical" evidence="6">
    <location>
        <begin position="547"/>
        <end position="566"/>
    </location>
</feature>
<keyword evidence="3 6" id="KW-1133">Transmembrane helix</keyword>
<dbReference type="Pfam" id="PF13906">
    <property type="entry name" value="AA_permease_C"/>
    <property type="match status" value="1"/>
</dbReference>
<evidence type="ECO:0000256" key="4">
    <source>
        <dbReference type="ARBA" id="ARBA00023136"/>
    </source>
</evidence>
<comment type="caution">
    <text evidence="8">The sequence shown here is derived from an EMBL/GenBank/DDBJ whole genome shotgun (WGS) entry which is preliminary data.</text>
</comment>
<feature type="transmembrane region" description="Helical" evidence="6">
    <location>
        <begin position="259"/>
        <end position="279"/>
    </location>
</feature>
<dbReference type="GO" id="GO:0016020">
    <property type="term" value="C:membrane"/>
    <property type="evidence" value="ECO:0007669"/>
    <property type="project" value="UniProtKB-SubCell"/>
</dbReference>
<sequence length="606" mass="65443">MNPSRKLLRKDSNLFVKKPLPPDEDFDSASETTSIRNKVPTNGRNSTSSQTYETFDCDSSVTSSKSLERHMSLTDLVLVGIGSTIGSGLFVLCGLVANQYAGPASILSWVISGIAALVSGTCYAELSSRIPLSGSAYAYTFVAMGELPAVIAAACLSIEYVAAASAVARSWGDKLQQWLVDEVGSENFFIKLLDIDNSFSPLAFLVSSVSVILLMNGIEGSKSVTNFFTKLKVCVVMFMIIVGLSLIRPANFTPFIPESFGATGIFRGATATFFGYLGYDEIACLGGEAENPKKNLPKAIFLTLGSITSLYILATIALVGMLPYDEISAVSGFPEAFRSRGSANAAEIAALGEIICLPIVVLITVMAQPRLQYALAKDGLLPPIFSEIDEKGNLTKGTLICGIVMVLIATFIPFTHLNDMISCAVLTALSLTDTSLILLWYPSPKDQPALSESVMTTFHASALLTGIALSHFAASLNGKIFGAIFFLSMIVCMVILVWRCPRVQTFGIRHPPSPATDQSEYFVTPFMPMLPCFGIFVNWYLISQLELAGIMLHLGFLALAVFYYIFYALEHSVGNNGGWVERARVESIASFGAISQEETEHFQHLS</sequence>
<feature type="transmembrane region" description="Helical" evidence="6">
    <location>
        <begin position="76"/>
        <end position="100"/>
    </location>
</feature>
<evidence type="ECO:0000256" key="2">
    <source>
        <dbReference type="ARBA" id="ARBA00022692"/>
    </source>
</evidence>
<comment type="subcellular location">
    <subcellularLocation>
        <location evidence="1">Membrane</location>
        <topology evidence="1">Multi-pass membrane protein</topology>
    </subcellularLocation>
</comment>
<feature type="transmembrane region" description="Helical" evidence="6">
    <location>
        <begin position="198"/>
        <end position="215"/>
    </location>
</feature>
<keyword evidence="4 6" id="KW-0472">Membrane</keyword>
<feature type="transmembrane region" description="Helical" evidence="6">
    <location>
        <begin position="480"/>
        <end position="500"/>
    </location>
</feature>
<dbReference type="PANTHER" id="PTHR43243:SF82">
    <property type="entry name" value="CATIONIC AMINO ACID TRANSPORTER C-TERMINAL DOMAIN-CONTAINING PROTEIN"/>
    <property type="match status" value="1"/>
</dbReference>